<dbReference type="EMBL" id="JAINUG010000135">
    <property type="protein sequence ID" value="KAJ8393626.1"/>
    <property type="molecule type" value="Genomic_DNA"/>
</dbReference>
<dbReference type="AlphaFoldDB" id="A0AAD7WDZ5"/>
<sequence>MVVRIPGNLSQGAAGSLGSLKEGALSSSKVSLSLTVKSTPGSASGAAGRTRRRHLGRPLRTRDQRQMWDRSITQAPVEPAATVRTNTEFSDMRGGSGLPPLQYDLHSLRRQVARMSESSAIISPPSAASSVDSPVQRDQQSSSGTAAVPSDKCDARAISELAAVADLLQNGKRSS</sequence>
<name>A0AAD7WDZ5_9TELE</name>
<gene>
    <name evidence="2" type="ORF">AAFF_G00058450</name>
</gene>
<comment type="caution">
    <text evidence="2">The sequence shown here is derived from an EMBL/GenBank/DDBJ whole genome shotgun (WGS) entry which is preliminary data.</text>
</comment>
<evidence type="ECO:0000256" key="1">
    <source>
        <dbReference type="SAM" id="MobiDB-lite"/>
    </source>
</evidence>
<evidence type="ECO:0000313" key="2">
    <source>
        <dbReference type="EMBL" id="KAJ8393626.1"/>
    </source>
</evidence>
<feature type="region of interest" description="Disordered" evidence="1">
    <location>
        <begin position="1"/>
        <end position="21"/>
    </location>
</feature>
<feature type="compositionally biased region" description="Basic residues" evidence="1">
    <location>
        <begin position="49"/>
        <end position="59"/>
    </location>
</feature>
<proteinExistence type="predicted"/>
<feature type="region of interest" description="Disordered" evidence="1">
    <location>
        <begin position="116"/>
        <end position="151"/>
    </location>
</feature>
<feature type="compositionally biased region" description="Polar residues" evidence="1">
    <location>
        <begin position="136"/>
        <end position="145"/>
    </location>
</feature>
<evidence type="ECO:0000313" key="3">
    <source>
        <dbReference type="Proteomes" id="UP001221898"/>
    </source>
</evidence>
<feature type="compositionally biased region" description="Low complexity" evidence="1">
    <location>
        <begin position="35"/>
        <end position="48"/>
    </location>
</feature>
<reference evidence="2" key="1">
    <citation type="journal article" date="2023" name="Science">
        <title>Genome structures resolve the early diversification of teleost fishes.</title>
        <authorList>
            <person name="Parey E."/>
            <person name="Louis A."/>
            <person name="Montfort J."/>
            <person name="Bouchez O."/>
            <person name="Roques C."/>
            <person name="Iampietro C."/>
            <person name="Lluch J."/>
            <person name="Castinel A."/>
            <person name="Donnadieu C."/>
            <person name="Desvignes T."/>
            <person name="Floi Bucao C."/>
            <person name="Jouanno E."/>
            <person name="Wen M."/>
            <person name="Mejri S."/>
            <person name="Dirks R."/>
            <person name="Jansen H."/>
            <person name="Henkel C."/>
            <person name="Chen W.J."/>
            <person name="Zahm M."/>
            <person name="Cabau C."/>
            <person name="Klopp C."/>
            <person name="Thompson A.W."/>
            <person name="Robinson-Rechavi M."/>
            <person name="Braasch I."/>
            <person name="Lecointre G."/>
            <person name="Bobe J."/>
            <person name="Postlethwait J.H."/>
            <person name="Berthelot C."/>
            <person name="Roest Crollius H."/>
            <person name="Guiguen Y."/>
        </authorList>
    </citation>
    <scope>NUCLEOTIDE SEQUENCE</scope>
    <source>
        <strain evidence="2">NC1722</strain>
    </source>
</reference>
<feature type="compositionally biased region" description="Low complexity" evidence="1">
    <location>
        <begin position="116"/>
        <end position="134"/>
    </location>
</feature>
<dbReference type="Proteomes" id="UP001221898">
    <property type="component" value="Unassembled WGS sequence"/>
</dbReference>
<keyword evidence="3" id="KW-1185">Reference proteome</keyword>
<organism evidence="2 3">
    <name type="scientific">Aldrovandia affinis</name>
    <dbReference type="NCBI Taxonomy" id="143900"/>
    <lineage>
        <taxon>Eukaryota</taxon>
        <taxon>Metazoa</taxon>
        <taxon>Chordata</taxon>
        <taxon>Craniata</taxon>
        <taxon>Vertebrata</taxon>
        <taxon>Euteleostomi</taxon>
        <taxon>Actinopterygii</taxon>
        <taxon>Neopterygii</taxon>
        <taxon>Teleostei</taxon>
        <taxon>Notacanthiformes</taxon>
        <taxon>Halosauridae</taxon>
        <taxon>Aldrovandia</taxon>
    </lineage>
</organism>
<accession>A0AAD7WDZ5</accession>
<feature type="region of interest" description="Disordered" evidence="1">
    <location>
        <begin position="35"/>
        <end position="102"/>
    </location>
</feature>
<protein>
    <submittedName>
        <fullName evidence="2">Uncharacterized protein</fullName>
    </submittedName>
</protein>